<evidence type="ECO:0000256" key="1">
    <source>
        <dbReference type="ARBA" id="ARBA00022801"/>
    </source>
</evidence>
<name>A0ABQ7FYH4_DUNSA</name>
<reference evidence="3" key="1">
    <citation type="submission" date="2017-08" db="EMBL/GenBank/DDBJ databases">
        <authorList>
            <person name="Polle J.E."/>
            <person name="Barry K."/>
            <person name="Cushman J."/>
            <person name="Schmutz J."/>
            <person name="Tran D."/>
            <person name="Hathwaick L.T."/>
            <person name="Yim W.C."/>
            <person name="Jenkins J."/>
            <person name="Mckie-Krisberg Z.M."/>
            <person name="Prochnik S."/>
            <person name="Lindquist E."/>
            <person name="Dockter R.B."/>
            <person name="Adam C."/>
            <person name="Molina H."/>
            <person name="Bunkerborg J."/>
            <person name="Jin E."/>
            <person name="Buchheim M."/>
            <person name="Magnuson J."/>
        </authorList>
    </citation>
    <scope>NUCLEOTIDE SEQUENCE</scope>
    <source>
        <strain evidence="3">CCAP 19/18</strain>
    </source>
</reference>
<dbReference type="Gene3D" id="2.120.10.30">
    <property type="entry name" value="TolB, C-terminal domain"/>
    <property type="match status" value="1"/>
</dbReference>
<keyword evidence="4" id="KW-1185">Reference proteome</keyword>
<dbReference type="InterPro" id="IPR029058">
    <property type="entry name" value="AB_hydrolase_fold"/>
</dbReference>
<gene>
    <name evidence="3" type="ORF">DUNSADRAFT_697</name>
</gene>
<dbReference type="PANTHER" id="PTHR42776:SF28">
    <property type="entry name" value="GLUTAMYL ENDOPEPTIDASE, CHLOROPLASTIC-RELATED"/>
    <property type="match status" value="1"/>
</dbReference>
<proteinExistence type="predicted"/>
<keyword evidence="1" id="KW-0378">Hydrolase</keyword>
<dbReference type="SUPFAM" id="SSF82171">
    <property type="entry name" value="DPP6 N-terminal domain-like"/>
    <property type="match status" value="1"/>
</dbReference>
<comment type="caution">
    <text evidence="3">The sequence shown here is derived from an EMBL/GenBank/DDBJ whole genome shotgun (WGS) entry which is preliminary data.</text>
</comment>
<dbReference type="Proteomes" id="UP000815325">
    <property type="component" value="Unassembled WGS sequence"/>
</dbReference>
<organism evidence="3 4">
    <name type="scientific">Dunaliella salina</name>
    <name type="common">Green alga</name>
    <name type="synonym">Protococcus salinus</name>
    <dbReference type="NCBI Taxonomy" id="3046"/>
    <lineage>
        <taxon>Eukaryota</taxon>
        <taxon>Viridiplantae</taxon>
        <taxon>Chlorophyta</taxon>
        <taxon>core chlorophytes</taxon>
        <taxon>Chlorophyceae</taxon>
        <taxon>CS clade</taxon>
        <taxon>Chlamydomonadales</taxon>
        <taxon>Dunaliellaceae</taxon>
        <taxon>Dunaliella</taxon>
    </lineage>
</organism>
<dbReference type="Gene3D" id="3.40.50.1820">
    <property type="entry name" value="alpha/beta hydrolase"/>
    <property type="match status" value="1"/>
</dbReference>
<evidence type="ECO:0000313" key="3">
    <source>
        <dbReference type="EMBL" id="KAF5827417.1"/>
    </source>
</evidence>
<feature type="compositionally biased region" description="Polar residues" evidence="2">
    <location>
        <begin position="285"/>
        <end position="297"/>
    </location>
</feature>
<sequence length="750" mass="83012">MNCQLGARDCLSSSTAGRAMSSTSKMLRPFHASLRRTLPSFNLHASWPAFQALPSMRTVTSAASASTSEASSATAARPVQQQAGSTYKLPPQEITDIVDAPAEPGLTYSPDRKHFLQMFRPPALPSISEISRPELKLAGLRIDPELFARSKMGFSTGLAILPSDQVVPAAPDNKFIKHIKGYPEGSCLNYAMWSPDGRHVSFTTRSPGASPSDPPRAPLELWIADVETGTARCLLGRPNYGLNTIFDDYTFLDDDNIVACVLPKGVSAETAPKRPTLGPQGPRISDNTAGAKSQNRTWPDLLKDEHDELLFEHYGQSELVRVNIHSGEVQHIAPPRLYTDMDVSPDGRYLLVGWLERPYSFNVPCGRFPRRVQLWHADGTFGPRGFDWRSDKPCEFTWMEAQDGGDAAVEASPRDIVYALNADEASAAASSSSNSEGAPLSRRTRWGTYVLAKLDGERKLLMEGIGASEEGNKPFLSVLDLDTKETKMLWQSAPPFFELPGSILNDTDYDKPISLNNLQMLWSRESAKEVPQSFVRTYTDGGSKFTERQVTNYPHPHPQLKDLQREVLRYPRNDGVMLTATLYTPPGYKADRDGPLPCVLWAYPREFKSKDAAGQMRRSRHRHFHAGCCPHRHFHAFSCSSHRHFRAGCCGPDAAQPPPSFSRRMLPLPSFSRIFTHFHAAPTVVFAQDAAGQMRRSPHQFAYIGSQSPMLWLTRGYAVLDGPTLPIVAEGDEEPNDALWSSCVLPTATD</sequence>
<dbReference type="EMBL" id="MU070510">
    <property type="protein sequence ID" value="KAF5827417.1"/>
    <property type="molecule type" value="Genomic_DNA"/>
</dbReference>
<feature type="region of interest" description="Disordered" evidence="2">
    <location>
        <begin position="269"/>
        <end position="298"/>
    </location>
</feature>
<accession>A0ABQ7FYH4</accession>
<protein>
    <submittedName>
        <fullName evidence="3">Uncharacterized protein</fullName>
    </submittedName>
</protein>
<evidence type="ECO:0000256" key="2">
    <source>
        <dbReference type="SAM" id="MobiDB-lite"/>
    </source>
</evidence>
<dbReference type="PANTHER" id="PTHR42776">
    <property type="entry name" value="SERINE PEPTIDASE S9 FAMILY MEMBER"/>
    <property type="match status" value="1"/>
</dbReference>
<dbReference type="InterPro" id="IPR011042">
    <property type="entry name" value="6-blade_b-propeller_TolB-like"/>
</dbReference>
<evidence type="ECO:0000313" key="4">
    <source>
        <dbReference type="Proteomes" id="UP000815325"/>
    </source>
</evidence>